<keyword evidence="8 18" id="KW-0418">Kinase</keyword>
<evidence type="ECO:0000313" key="19">
    <source>
        <dbReference type="Proteomes" id="UP000036987"/>
    </source>
</evidence>
<feature type="region of interest" description="Disordered" evidence="15">
    <location>
        <begin position="480"/>
        <end position="507"/>
    </location>
</feature>
<feature type="compositionally biased region" description="Low complexity" evidence="15">
    <location>
        <begin position="163"/>
        <end position="172"/>
    </location>
</feature>
<evidence type="ECO:0000313" key="18">
    <source>
        <dbReference type="EMBL" id="KMZ60115.1"/>
    </source>
</evidence>
<dbReference type="PROSITE" id="PS00107">
    <property type="entry name" value="PROTEIN_KINASE_ATP"/>
    <property type="match status" value="1"/>
</dbReference>
<keyword evidence="10 16" id="KW-1133">Transmembrane helix</keyword>
<sequence>MTENSAAMLDDDNLSEKTFIFGLHLWAIVGICVGAAFVLLLFLISICFTFRRRTSSRNPKSSTMPSSLHDQNQQQSTIPYKSKEIKEIRVVDLNRTSGSKTLAQALHKHHSGSQNNSASLERQNLLPLGEGSPIGVNKIQVNIGKEHRITFPDRGGPGGGSSHGSAESRSAEQAPAVVPEVSHLGWGHWYTLRELEVATNMFSDQNVLGEGGYGIVFHGVLEDKTQVAVKNLLNNRGQAEREFKVEVEAIGRVRHKNLVRLLGYCAEGAHRMLVYEYLDNGNLEQWLHGDVGPRSPLTWEIRMNIILGAAKGLMYLHEGLEPKVVHRDIKASNILLDRSWNAKVSDFGLAKLLGSERSYVTTRVMGTFGYVAPEYASTGMLNERSDVYSFGILIMEIISGRNPVDYSRPPGEVNLVEWLKLMVSTRNSEGVLDPKLPEKPSTRALKRTLLVALRCVDPDSIKRSKMSHVIHMFEADDYPYRDDRRASGGGMARSPQEKNNPPAKSVV</sequence>
<dbReference type="InterPro" id="IPR008271">
    <property type="entry name" value="Ser/Thr_kinase_AS"/>
</dbReference>
<evidence type="ECO:0000256" key="16">
    <source>
        <dbReference type="SAM" id="Phobius"/>
    </source>
</evidence>
<dbReference type="GO" id="GO:0004674">
    <property type="term" value="F:protein serine/threonine kinase activity"/>
    <property type="evidence" value="ECO:0007669"/>
    <property type="project" value="UniProtKB-KW"/>
</dbReference>
<keyword evidence="3" id="KW-0723">Serine/threonine-protein kinase</keyword>
<evidence type="ECO:0000256" key="6">
    <source>
        <dbReference type="ARBA" id="ARBA00022692"/>
    </source>
</evidence>
<dbReference type="InterPro" id="IPR000719">
    <property type="entry name" value="Prot_kinase_dom"/>
</dbReference>
<comment type="catalytic activity">
    <reaction evidence="12">
        <text>L-threonyl-[protein] + ATP = O-phospho-L-threonyl-[protein] + ADP + H(+)</text>
        <dbReference type="Rhea" id="RHEA:46608"/>
        <dbReference type="Rhea" id="RHEA-COMP:11060"/>
        <dbReference type="Rhea" id="RHEA-COMP:11605"/>
        <dbReference type="ChEBI" id="CHEBI:15378"/>
        <dbReference type="ChEBI" id="CHEBI:30013"/>
        <dbReference type="ChEBI" id="CHEBI:30616"/>
        <dbReference type="ChEBI" id="CHEBI:61977"/>
        <dbReference type="ChEBI" id="CHEBI:456216"/>
        <dbReference type="EC" id="2.7.11.1"/>
    </reaction>
</comment>
<keyword evidence="6 16" id="KW-0812">Transmembrane</keyword>
<keyword evidence="19" id="KW-1185">Reference proteome</keyword>
<evidence type="ECO:0000256" key="4">
    <source>
        <dbReference type="ARBA" id="ARBA00022553"/>
    </source>
</evidence>
<dbReference type="SMART" id="SM00220">
    <property type="entry name" value="S_TKc"/>
    <property type="match status" value="1"/>
</dbReference>
<evidence type="ECO:0000256" key="12">
    <source>
        <dbReference type="ARBA" id="ARBA00047899"/>
    </source>
</evidence>
<evidence type="ECO:0000256" key="3">
    <source>
        <dbReference type="ARBA" id="ARBA00022527"/>
    </source>
</evidence>
<dbReference type="AlphaFoldDB" id="A0A0K9NVX2"/>
<feature type="domain" description="Protein kinase" evidence="17">
    <location>
        <begin position="202"/>
        <end position="474"/>
    </location>
</feature>
<protein>
    <recommendedName>
        <fullName evidence="2">non-specific serine/threonine protein kinase</fullName>
        <ecNumber evidence="2">2.7.11.1</ecNumber>
    </recommendedName>
</protein>
<dbReference type="GO" id="GO:0016020">
    <property type="term" value="C:membrane"/>
    <property type="evidence" value="ECO:0007669"/>
    <property type="project" value="UniProtKB-SubCell"/>
</dbReference>
<proteinExistence type="predicted"/>
<dbReference type="STRING" id="29655.A0A0K9NVX2"/>
<dbReference type="FunFam" id="3.30.200.20:FF:000173">
    <property type="entry name" value="Probable serine/threonine-protein kinase At1g01540"/>
    <property type="match status" value="1"/>
</dbReference>
<dbReference type="GO" id="GO:0005524">
    <property type="term" value="F:ATP binding"/>
    <property type="evidence" value="ECO:0007669"/>
    <property type="project" value="UniProtKB-UniRule"/>
</dbReference>
<keyword evidence="5" id="KW-0808">Transferase</keyword>
<dbReference type="InterPro" id="IPR011009">
    <property type="entry name" value="Kinase-like_dom_sf"/>
</dbReference>
<evidence type="ECO:0000259" key="17">
    <source>
        <dbReference type="PROSITE" id="PS50011"/>
    </source>
</evidence>
<evidence type="ECO:0000256" key="9">
    <source>
        <dbReference type="ARBA" id="ARBA00022840"/>
    </source>
</evidence>
<feature type="transmembrane region" description="Helical" evidence="16">
    <location>
        <begin position="20"/>
        <end position="50"/>
    </location>
</feature>
<feature type="binding site" evidence="14">
    <location>
        <position position="230"/>
    </location>
    <ligand>
        <name>ATP</name>
        <dbReference type="ChEBI" id="CHEBI:30616"/>
    </ligand>
</feature>
<evidence type="ECO:0000256" key="1">
    <source>
        <dbReference type="ARBA" id="ARBA00004167"/>
    </source>
</evidence>
<gene>
    <name evidence="18" type="ORF">ZOSMA_60G00590</name>
</gene>
<dbReference type="CDD" id="cd14066">
    <property type="entry name" value="STKc_IRAK"/>
    <property type="match status" value="1"/>
</dbReference>
<evidence type="ECO:0000256" key="13">
    <source>
        <dbReference type="ARBA" id="ARBA00048679"/>
    </source>
</evidence>
<dbReference type="PANTHER" id="PTHR47984">
    <property type="entry name" value="OS01G0323000 PROTEIN"/>
    <property type="match status" value="1"/>
</dbReference>
<dbReference type="EMBL" id="LFYR01001640">
    <property type="protein sequence ID" value="KMZ60115.1"/>
    <property type="molecule type" value="Genomic_DNA"/>
</dbReference>
<dbReference type="EC" id="2.7.11.1" evidence="2"/>
<dbReference type="SUPFAM" id="SSF56112">
    <property type="entry name" value="Protein kinase-like (PK-like)"/>
    <property type="match status" value="1"/>
</dbReference>
<dbReference type="Gene3D" id="1.10.510.10">
    <property type="entry name" value="Transferase(Phosphotransferase) domain 1"/>
    <property type="match status" value="1"/>
</dbReference>
<dbReference type="OMA" id="WFISRRN"/>
<evidence type="ECO:0000256" key="14">
    <source>
        <dbReference type="PROSITE-ProRule" id="PRU10141"/>
    </source>
</evidence>
<dbReference type="InterPro" id="IPR017441">
    <property type="entry name" value="Protein_kinase_ATP_BS"/>
</dbReference>
<feature type="compositionally biased region" description="Polar residues" evidence="15">
    <location>
        <begin position="56"/>
        <end position="79"/>
    </location>
</feature>
<dbReference type="InterPro" id="IPR052232">
    <property type="entry name" value="RLK_Ser/Thr-Kinase"/>
</dbReference>
<dbReference type="OrthoDB" id="4062651at2759"/>
<accession>A0A0K9NVX2</accession>
<reference evidence="19" key="1">
    <citation type="journal article" date="2016" name="Nature">
        <title>The genome of the seagrass Zostera marina reveals angiosperm adaptation to the sea.</title>
        <authorList>
            <person name="Olsen J.L."/>
            <person name="Rouze P."/>
            <person name="Verhelst B."/>
            <person name="Lin Y.-C."/>
            <person name="Bayer T."/>
            <person name="Collen J."/>
            <person name="Dattolo E."/>
            <person name="De Paoli E."/>
            <person name="Dittami S."/>
            <person name="Maumus F."/>
            <person name="Michel G."/>
            <person name="Kersting A."/>
            <person name="Lauritano C."/>
            <person name="Lohaus R."/>
            <person name="Toepel M."/>
            <person name="Tonon T."/>
            <person name="Vanneste K."/>
            <person name="Amirebrahimi M."/>
            <person name="Brakel J."/>
            <person name="Bostroem C."/>
            <person name="Chovatia M."/>
            <person name="Grimwood J."/>
            <person name="Jenkins J.W."/>
            <person name="Jueterbock A."/>
            <person name="Mraz A."/>
            <person name="Stam W.T."/>
            <person name="Tice H."/>
            <person name="Bornberg-Bauer E."/>
            <person name="Green P.J."/>
            <person name="Pearson G.A."/>
            <person name="Procaccini G."/>
            <person name="Duarte C.M."/>
            <person name="Schmutz J."/>
            <person name="Reusch T.B.H."/>
            <person name="Van de Peer Y."/>
        </authorList>
    </citation>
    <scope>NUCLEOTIDE SEQUENCE [LARGE SCALE GENOMIC DNA]</scope>
    <source>
        <strain evidence="19">cv. Finnish</strain>
    </source>
</reference>
<keyword evidence="4" id="KW-0597">Phosphoprotein</keyword>
<keyword evidence="9 14" id="KW-0067">ATP-binding</keyword>
<organism evidence="18 19">
    <name type="scientific">Zostera marina</name>
    <name type="common">Eelgrass</name>
    <dbReference type="NCBI Taxonomy" id="29655"/>
    <lineage>
        <taxon>Eukaryota</taxon>
        <taxon>Viridiplantae</taxon>
        <taxon>Streptophyta</taxon>
        <taxon>Embryophyta</taxon>
        <taxon>Tracheophyta</taxon>
        <taxon>Spermatophyta</taxon>
        <taxon>Magnoliopsida</taxon>
        <taxon>Liliopsida</taxon>
        <taxon>Zosteraceae</taxon>
        <taxon>Zostera</taxon>
    </lineage>
</organism>
<dbReference type="PROSITE" id="PS00108">
    <property type="entry name" value="PROTEIN_KINASE_ST"/>
    <property type="match status" value="1"/>
</dbReference>
<dbReference type="PANTHER" id="PTHR47984:SF10">
    <property type="entry name" value="PROTEIN KINASE SUPERFAMILY PROTEIN"/>
    <property type="match status" value="1"/>
</dbReference>
<name>A0A0K9NVX2_ZOSMR</name>
<dbReference type="Pfam" id="PF07714">
    <property type="entry name" value="PK_Tyr_Ser-Thr"/>
    <property type="match status" value="1"/>
</dbReference>
<dbReference type="InterPro" id="IPR001245">
    <property type="entry name" value="Ser-Thr/Tyr_kinase_cat_dom"/>
</dbReference>
<evidence type="ECO:0000256" key="15">
    <source>
        <dbReference type="SAM" id="MobiDB-lite"/>
    </source>
</evidence>
<feature type="region of interest" description="Disordered" evidence="15">
    <location>
        <begin position="55"/>
        <end position="79"/>
    </location>
</feature>
<evidence type="ECO:0000256" key="7">
    <source>
        <dbReference type="ARBA" id="ARBA00022741"/>
    </source>
</evidence>
<evidence type="ECO:0000256" key="8">
    <source>
        <dbReference type="ARBA" id="ARBA00022777"/>
    </source>
</evidence>
<comment type="catalytic activity">
    <reaction evidence="13">
        <text>L-seryl-[protein] + ATP = O-phospho-L-seryl-[protein] + ADP + H(+)</text>
        <dbReference type="Rhea" id="RHEA:17989"/>
        <dbReference type="Rhea" id="RHEA-COMP:9863"/>
        <dbReference type="Rhea" id="RHEA-COMP:11604"/>
        <dbReference type="ChEBI" id="CHEBI:15378"/>
        <dbReference type="ChEBI" id="CHEBI:29999"/>
        <dbReference type="ChEBI" id="CHEBI:30616"/>
        <dbReference type="ChEBI" id="CHEBI:83421"/>
        <dbReference type="ChEBI" id="CHEBI:456216"/>
        <dbReference type="EC" id="2.7.11.1"/>
    </reaction>
</comment>
<keyword evidence="7 14" id="KW-0547">Nucleotide-binding</keyword>
<evidence type="ECO:0000256" key="2">
    <source>
        <dbReference type="ARBA" id="ARBA00012513"/>
    </source>
</evidence>
<comment type="subcellular location">
    <subcellularLocation>
        <location evidence="1">Membrane</location>
        <topology evidence="1">Single-pass membrane protein</topology>
    </subcellularLocation>
</comment>
<dbReference type="Proteomes" id="UP000036987">
    <property type="component" value="Unassembled WGS sequence"/>
</dbReference>
<feature type="region of interest" description="Disordered" evidence="15">
    <location>
        <begin position="148"/>
        <end position="174"/>
    </location>
</feature>
<evidence type="ECO:0000256" key="11">
    <source>
        <dbReference type="ARBA" id="ARBA00023136"/>
    </source>
</evidence>
<evidence type="ECO:0000256" key="5">
    <source>
        <dbReference type="ARBA" id="ARBA00022679"/>
    </source>
</evidence>
<evidence type="ECO:0000256" key="10">
    <source>
        <dbReference type="ARBA" id="ARBA00022989"/>
    </source>
</evidence>
<dbReference type="Gene3D" id="3.30.200.20">
    <property type="entry name" value="Phosphorylase Kinase, domain 1"/>
    <property type="match status" value="1"/>
</dbReference>
<keyword evidence="11 16" id="KW-0472">Membrane</keyword>
<dbReference type="PROSITE" id="PS50011">
    <property type="entry name" value="PROTEIN_KINASE_DOM"/>
    <property type="match status" value="1"/>
</dbReference>
<dbReference type="FunFam" id="1.10.510.10:FF:000035">
    <property type="entry name" value="Putative receptor-like serine/threonine-protein kinase"/>
    <property type="match status" value="1"/>
</dbReference>
<comment type="caution">
    <text evidence="18">The sequence shown here is derived from an EMBL/GenBank/DDBJ whole genome shotgun (WGS) entry which is preliminary data.</text>
</comment>